<dbReference type="InterPro" id="IPR012336">
    <property type="entry name" value="Thioredoxin-like_fold"/>
</dbReference>
<sequence>LERMASLGRLRRRNSNVAFSWLQTLIHCEDAREVSGAGLWNQMVALYFSASWTSPSPNTPLCGKWCPPCQYFVPILAQSYQQIRDTHGAEAFEVILVPLDVDETLWQMQMAKMPWLSVPLKNREVIVKLFTKYCITEAPRLIVLDSAGTVISENARGGEGGWG</sequence>
<proteinExistence type="predicted"/>
<dbReference type="InterPro" id="IPR036249">
    <property type="entry name" value="Thioredoxin-like_sf"/>
</dbReference>
<dbReference type="Pfam" id="PF13905">
    <property type="entry name" value="Thioredoxin_8"/>
    <property type="match status" value="1"/>
</dbReference>
<dbReference type="Gene3D" id="3.40.30.10">
    <property type="entry name" value="Glutaredoxin"/>
    <property type="match status" value="1"/>
</dbReference>
<gene>
    <name evidence="2" type="ORF">EVOR1521_LOCUS13250</name>
</gene>
<dbReference type="EMBL" id="CAUJNA010001460">
    <property type="protein sequence ID" value="CAJ1387115.1"/>
    <property type="molecule type" value="Genomic_DNA"/>
</dbReference>
<evidence type="ECO:0000259" key="1">
    <source>
        <dbReference type="Pfam" id="PF13905"/>
    </source>
</evidence>
<protein>
    <recommendedName>
        <fullName evidence="1">Thioredoxin-like fold domain-containing protein</fullName>
    </recommendedName>
</protein>
<dbReference type="SUPFAM" id="SSF52833">
    <property type="entry name" value="Thioredoxin-like"/>
    <property type="match status" value="1"/>
</dbReference>
<dbReference type="AlphaFoldDB" id="A0AA36IGN8"/>
<feature type="non-terminal residue" evidence="2">
    <location>
        <position position="1"/>
    </location>
</feature>
<dbReference type="Proteomes" id="UP001178507">
    <property type="component" value="Unassembled WGS sequence"/>
</dbReference>
<evidence type="ECO:0000313" key="3">
    <source>
        <dbReference type="Proteomes" id="UP001178507"/>
    </source>
</evidence>
<comment type="caution">
    <text evidence="2">The sequence shown here is derived from an EMBL/GenBank/DDBJ whole genome shotgun (WGS) entry which is preliminary data.</text>
</comment>
<reference evidence="2" key="1">
    <citation type="submission" date="2023-08" db="EMBL/GenBank/DDBJ databases">
        <authorList>
            <person name="Chen Y."/>
            <person name="Shah S."/>
            <person name="Dougan E. K."/>
            <person name="Thang M."/>
            <person name="Chan C."/>
        </authorList>
    </citation>
    <scope>NUCLEOTIDE SEQUENCE</scope>
</reference>
<dbReference type="GO" id="GO:0030178">
    <property type="term" value="P:negative regulation of Wnt signaling pathway"/>
    <property type="evidence" value="ECO:0007669"/>
    <property type="project" value="TreeGrafter"/>
</dbReference>
<evidence type="ECO:0000313" key="2">
    <source>
        <dbReference type="EMBL" id="CAJ1387115.1"/>
    </source>
</evidence>
<feature type="domain" description="Thioredoxin-like fold" evidence="1">
    <location>
        <begin position="41"/>
        <end position="150"/>
    </location>
</feature>
<accession>A0AA36IGN8</accession>
<dbReference type="GO" id="GO:0004791">
    <property type="term" value="F:thioredoxin-disulfide reductase (NADPH) activity"/>
    <property type="evidence" value="ECO:0007669"/>
    <property type="project" value="TreeGrafter"/>
</dbReference>
<dbReference type="GO" id="GO:0005634">
    <property type="term" value="C:nucleus"/>
    <property type="evidence" value="ECO:0007669"/>
    <property type="project" value="TreeGrafter"/>
</dbReference>
<name>A0AA36IGN8_9DINO</name>
<dbReference type="GO" id="GO:0031397">
    <property type="term" value="P:negative regulation of protein ubiquitination"/>
    <property type="evidence" value="ECO:0007669"/>
    <property type="project" value="TreeGrafter"/>
</dbReference>
<feature type="non-terminal residue" evidence="2">
    <location>
        <position position="163"/>
    </location>
</feature>
<organism evidence="2 3">
    <name type="scientific">Effrenium voratum</name>
    <dbReference type="NCBI Taxonomy" id="2562239"/>
    <lineage>
        <taxon>Eukaryota</taxon>
        <taxon>Sar</taxon>
        <taxon>Alveolata</taxon>
        <taxon>Dinophyceae</taxon>
        <taxon>Suessiales</taxon>
        <taxon>Symbiodiniaceae</taxon>
        <taxon>Effrenium</taxon>
    </lineage>
</organism>
<keyword evidence="3" id="KW-1185">Reference proteome</keyword>
<dbReference type="PANTHER" id="PTHR46472">
    <property type="entry name" value="NUCLEOREDOXIN"/>
    <property type="match status" value="1"/>
</dbReference>
<dbReference type="PANTHER" id="PTHR46472:SF1">
    <property type="entry name" value="NUCLEOREDOXIN"/>
    <property type="match status" value="1"/>
</dbReference>